<feature type="compositionally biased region" description="Polar residues" evidence="1">
    <location>
        <begin position="226"/>
        <end position="241"/>
    </location>
</feature>
<evidence type="ECO:0000313" key="3">
    <source>
        <dbReference type="Proteomes" id="UP000321331"/>
    </source>
</evidence>
<proteinExistence type="predicted"/>
<dbReference type="Proteomes" id="UP000321331">
    <property type="component" value="Unassembled WGS sequence"/>
</dbReference>
<protein>
    <submittedName>
        <fullName evidence="2">Uncharacterized protein</fullName>
    </submittedName>
</protein>
<feature type="compositionally biased region" description="Polar residues" evidence="1">
    <location>
        <begin position="252"/>
        <end position="267"/>
    </location>
</feature>
<feature type="region of interest" description="Disordered" evidence="1">
    <location>
        <begin position="101"/>
        <end position="120"/>
    </location>
</feature>
<evidence type="ECO:0000256" key="1">
    <source>
        <dbReference type="SAM" id="MobiDB-lite"/>
    </source>
</evidence>
<dbReference type="AlphaFoldDB" id="A0A5C6SBP9"/>
<evidence type="ECO:0000313" key="2">
    <source>
        <dbReference type="EMBL" id="TXB95743.1"/>
    </source>
</evidence>
<name>A0A5C6SBP9_FUSOC</name>
<comment type="caution">
    <text evidence="2">The sequence shown here is derived from an EMBL/GenBank/DDBJ whole genome shotgun (WGS) entry which is preliminary data.</text>
</comment>
<reference evidence="2 3" key="1">
    <citation type="submission" date="2019-07" db="EMBL/GenBank/DDBJ databases">
        <title>The First High-Quality Draft Genome Sequence of the Causal Agent of the Current Panama Disease Epidemic.</title>
        <authorList>
            <person name="Warmington R.J."/>
            <person name="Kay W."/>
            <person name="Jeffries A."/>
            <person name="Bebber D."/>
            <person name="Moore K."/>
            <person name="Studholme D.J."/>
        </authorList>
    </citation>
    <scope>NUCLEOTIDE SEQUENCE [LARGE SCALE GENOMIC DNA]</scope>
    <source>
        <strain evidence="2 3">TR4</strain>
    </source>
</reference>
<sequence length="386" mass="42730">MLALKVTDSCQARLQAPATGTPHVIRSNTAFDSKFISFPSSPPSHNTAPQIIPHLTATQAEVLHSRKLTLEVLVCERAPMLRLPSMPPGQLSHRLCKSEQPNNTGLFSESEVGENAEEEPRRDYMFKRLGPNGPKGWRKNRRHVWWRPVLSPDKILGNPQPQLKLDTDSENCFGQLPDATSRLKQEGPSLAPPASPGHNEASVRRNNDEPSSDLSANEENCDVSHGGQNLSTVAPNSSLSQLKEGRDEHDSQASVPSERQSTSSSLLPSAEPRSALSVLLERLASMSDRLHCVVDENFDIDTIAWLVIGLGADESRQRLFNFLDEATMGVWYCLGDVVSQSFRFLIELESPEEACVSHGLSCKRVMVVQDELGCRQLRFKTVHRAE</sequence>
<dbReference type="EMBL" id="VMNF01000015">
    <property type="protein sequence ID" value="TXB95743.1"/>
    <property type="molecule type" value="Genomic_DNA"/>
</dbReference>
<feature type="region of interest" description="Disordered" evidence="1">
    <location>
        <begin position="151"/>
        <end position="269"/>
    </location>
</feature>
<gene>
    <name evidence="2" type="ORF">FocTR4_00016331</name>
</gene>
<organism evidence="2 3">
    <name type="scientific">Fusarium oxysporum f. sp. cubense</name>
    <dbReference type="NCBI Taxonomy" id="61366"/>
    <lineage>
        <taxon>Eukaryota</taxon>
        <taxon>Fungi</taxon>
        <taxon>Dikarya</taxon>
        <taxon>Ascomycota</taxon>
        <taxon>Pezizomycotina</taxon>
        <taxon>Sordariomycetes</taxon>
        <taxon>Hypocreomycetidae</taxon>
        <taxon>Hypocreales</taxon>
        <taxon>Nectriaceae</taxon>
        <taxon>Fusarium</taxon>
        <taxon>Fusarium oxysporum species complex</taxon>
    </lineage>
</organism>
<accession>A0A5C6SBP9</accession>